<dbReference type="PANTHER" id="PTHR45566">
    <property type="entry name" value="HTH-TYPE TRANSCRIPTIONAL REGULATOR YHJB-RELATED"/>
    <property type="match status" value="1"/>
</dbReference>
<name>A0AAE3T0E3_9BURK</name>
<dbReference type="Pfam" id="PF00072">
    <property type="entry name" value="Response_reg"/>
    <property type="match status" value="1"/>
</dbReference>
<dbReference type="Proteomes" id="UP001212602">
    <property type="component" value="Unassembled WGS sequence"/>
</dbReference>
<reference evidence="3" key="1">
    <citation type="submission" date="2023-01" db="EMBL/GenBank/DDBJ databases">
        <title>Xenophilus mangrovi sp. nov., isolated from soil of Mangrove nature reserve.</title>
        <authorList>
            <person name="Xu S."/>
            <person name="Liu Z."/>
            <person name="Xu Y."/>
        </authorList>
    </citation>
    <scope>NUCLEOTIDE SEQUENCE</scope>
    <source>
        <strain evidence="3">YW8</strain>
    </source>
</reference>
<dbReference type="RefSeq" id="WP_271427468.1">
    <property type="nucleotide sequence ID" value="NZ_JAQIPB010000002.1"/>
</dbReference>
<keyword evidence="1" id="KW-0597">Phosphoprotein</keyword>
<sequence>MASPHAFLIEDNPTIRDNLIPTLAEIAGVEVVGTAEGQREAMAWLRHHGRDADFVILDLFLAEGSGIGVLEQLGAMGCALPVVVLTNYATPDIRQRCLALGAAALFDKSKEIEAFFDYCERGLPPRQLQH</sequence>
<feature type="domain" description="Response regulatory" evidence="2">
    <location>
        <begin position="5"/>
        <end position="123"/>
    </location>
</feature>
<organism evidence="3 4">
    <name type="scientific">Xenophilus arseniciresistens</name>
    <dbReference type="NCBI Taxonomy" id="1283306"/>
    <lineage>
        <taxon>Bacteria</taxon>
        <taxon>Pseudomonadati</taxon>
        <taxon>Pseudomonadota</taxon>
        <taxon>Betaproteobacteria</taxon>
        <taxon>Burkholderiales</taxon>
        <taxon>Comamonadaceae</taxon>
        <taxon>Xenophilus</taxon>
    </lineage>
</organism>
<dbReference type="PANTHER" id="PTHR45566:SF1">
    <property type="entry name" value="HTH-TYPE TRANSCRIPTIONAL REGULATOR YHJB-RELATED"/>
    <property type="match status" value="1"/>
</dbReference>
<evidence type="ECO:0000256" key="1">
    <source>
        <dbReference type="PROSITE-ProRule" id="PRU00169"/>
    </source>
</evidence>
<comment type="caution">
    <text evidence="3">The sequence shown here is derived from an EMBL/GenBank/DDBJ whole genome shotgun (WGS) entry which is preliminary data.</text>
</comment>
<evidence type="ECO:0000259" key="2">
    <source>
        <dbReference type="PROSITE" id="PS50110"/>
    </source>
</evidence>
<dbReference type="EMBL" id="JAQIPB010000002">
    <property type="protein sequence ID" value="MDA7416242.1"/>
    <property type="molecule type" value="Genomic_DNA"/>
</dbReference>
<dbReference type="AlphaFoldDB" id="A0AAE3T0E3"/>
<keyword evidence="4" id="KW-1185">Reference proteome</keyword>
<accession>A0AAE3T0E3</accession>
<dbReference type="CDD" id="cd00156">
    <property type="entry name" value="REC"/>
    <property type="match status" value="1"/>
</dbReference>
<evidence type="ECO:0000313" key="3">
    <source>
        <dbReference type="EMBL" id="MDA7416242.1"/>
    </source>
</evidence>
<feature type="modified residue" description="4-aspartylphosphate" evidence="1">
    <location>
        <position position="58"/>
    </location>
</feature>
<dbReference type="GO" id="GO:0000160">
    <property type="term" value="P:phosphorelay signal transduction system"/>
    <property type="evidence" value="ECO:0007669"/>
    <property type="project" value="InterPro"/>
</dbReference>
<dbReference type="InterPro" id="IPR001789">
    <property type="entry name" value="Sig_transdc_resp-reg_receiver"/>
</dbReference>
<dbReference type="PROSITE" id="PS50110">
    <property type="entry name" value="RESPONSE_REGULATORY"/>
    <property type="match status" value="1"/>
</dbReference>
<dbReference type="Gene3D" id="3.40.50.2300">
    <property type="match status" value="1"/>
</dbReference>
<dbReference type="InterPro" id="IPR051015">
    <property type="entry name" value="EvgA-like"/>
</dbReference>
<protein>
    <submittedName>
        <fullName evidence="3">Response regulator</fullName>
    </submittedName>
</protein>
<evidence type="ECO:0000313" key="4">
    <source>
        <dbReference type="Proteomes" id="UP001212602"/>
    </source>
</evidence>
<dbReference type="InterPro" id="IPR011006">
    <property type="entry name" value="CheY-like_superfamily"/>
</dbReference>
<dbReference type="SUPFAM" id="SSF52172">
    <property type="entry name" value="CheY-like"/>
    <property type="match status" value="1"/>
</dbReference>
<proteinExistence type="predicted"/>
<gene>
    <name evidence="3" type="ORF">PGB34_07685</name>
</gene>
<dbReference type="SMART" id="SM00448">
    <property type="entry name" value="REC"/>
    <property type="match status" value="1"/>
</dbReference>